<accession>D8TIS9</accession>
<name>D8TIS9_VOLCA</name>
<dbReference type="Gene3D" id="2.120.10.30">
    <property type="entry name" value="TolB, C-terminal domain"/>
    <property type="match status" value="1"/>
</dbReference>
<dbReference type="Proteomes" id="UP000001058">
    <property type="component" value="Unassembled WGS sequence"/>
</dbReference>
<protein>
    <submittedName>
        <fullName evidence="1">Uncharacterized protein</fullName>
    </submittedName>
</protein>
<dbReference type="GeneID" id="9621842"/>
<evidence type="ECO:0000313" key="1">
    <source>
        <dbReference type="EMBL" id="EFJ53298.1"/>
    </source>
</evidence>
<evidence type="ECO:0000313" key="2">
    <source>
        <dbReference type="Proteomes" id="UP000001058"/>
    </source>
</evidence>
<dbReference type="EMBL" id="GL378323">
    <property type="protein sequence ID" value="EFJ53298.1"/>
    <property type="molecule type" value="Genomic_DNA"/>
</dbReference>
<dbReference type="eggNOG" id="ENOG502QUFU">
    <property type="taxonomic scope" value="Eukaryota"/>
</dbReference>
<proteinExistence type="predicted"/>
<gene>
    <name evidence="1" type="ORF">VOLCADRAFT_86443</name>
</gene>
<keyword evidence="2" id="KW-1185">Reference proteome</keyword>
<organism evidence="2">
    <name type="scientific">Volvox carteri f. nagariensis</name>
    <dbReference type="NCBI Taxonomy" id="3068"/>
    <lineage>
        <taxon>Eukaryota</taxon>
        <taxon>Viridiplantae</taxon>
        <taxon>Chlorophyta</taxon>
        <taxon>core chlorophytes</taxon>
        <taxon>Chlorophyceae</taxon>
        <taxon>CS clade</taxon>
        <taxon>Chlamydomonadales</taxon>
        <taxon>Volvocaceae</taxon>
        <taxon>Volvox</taxon>
    </lineage>
</organism>
<dbReference type="InterPro" id="IPR011042">
    <property type="entry name" value="6-blade_b-propeller_TolB-like"/>
</dbReference>
<reference evidence="1 2" key="1">
    <citation type="journal article" date="2010" name="Science">
        <title>Genomic analysis of organismal complexity in the multicellular green alga Volvox carteri.</title>
        <authorList>
            <person name="Prochnik S.E."/>
            <person name="Umen J."/>
            <person name="Nedelcu A.M."/>
            <person name="Hallmann A."/>
            <person name="Miller S.M."/>
            <person name="Nishii I."/>
            <person name="Ferris P."/>
            <person name="Kuo A."/>
            <person name="Mitros T."/>
            <person name="Fritz-Laylin L.K."/>
            <person name="Hellsten U."/>
            <person name="Chapman J."/>
            <person name="Simakov O."/>
            <person name="Rensing S.A."/>
            <person name="Terry A."/>
            <person name="Pangilinan J."/>
            <person name="Kapitonov V."/>
            <person name="Jurka J."/>
            <person name="Salamov A."/>
            <person name="Shapiro H."/>
            <person name="Schmutz J."/>
            <person name="Grimwood J."/>
            <person name="Lindquist E."/>
            <person name="Lucas S."/>
            <person name="Grigoriev I.V."/>
            <person name="Schmitt R."/>
            <person name="Kirk D."/>
            <person name="Rokhsar D.S."/>
        </authorList>
    </citation>
    <scope>NUCLEOTIDE SEQUENCE [LARGE SCALE GENOMIC DNA]</scope>
    <source>
        <strain evidence="2">f. Nagariensis / Eve</strain>
    </source>
</reference>
<dbReference type="AlphaFoldDB" id="D8TIS9"/>
<dbReference type="RefSeq" id="XP_002946303.1">
    <property type="nucleotide sequence ID" value="XM_002946257.1"/>
</dbReference>
<dbReference type="KEGG" id="vcn:VOLCADRAFT_86443"/>
<dbReference type="InParanoid" id="D8TIS9"/>
<sequence>MVDRHKNLLVAGAAEGWLLSGQVTTLPGSTPPTGSWTGLSYDDDADVLFATTASAICRIDVITLTTTAASAHVSGANGEERTTPMSTAAGELKANVNLVAGDWQATGNTDGPGTRARFTRITAILAGVHRQLYILDYDKFRIMSARGYVSTALTGLPTDQCSIAALPSGELAVGAKSSTVTATCCCRRVHSA</sequence>
<dbReference type="STRING" id="3068.D8TIS9"/>